<dbReference type="EMBL" id="JBANRG010000090">
    <property type="protein sequence ID" value="KAK7436852.1"/>
    <property type="molecule type" value="Genomic_DNA"/>
</dbReference>
<comment type="caution">
    <text evidence="2">The sequence shown here is derived from an EMBL/GenBank/DDBJ whole genome shotgun (WGS) entry which is preliminary data.</text>
</comment>
<name>A0ABR1IQS5_9AGAR</name>
<dbReference type="Proteomes" id="UP001498398">
    <property type="component" value="Unassembled WGS sequence"/>
</dbReference>
<dbReference type="InterPro" id="IPR023210">
    <property type="entry name" value="NADP_OxRdtase_dom"/>
</dbReference>
<dbReference type="Pfam" id="PF00248">
    <property type="entry name" value="Aldo_ket_red"/>
    <property type="match status" value="1"/>
</dbReference>
<feature type="domain" description="NADP-dependent oxidoreductase" evidence="1">
    <location>
        <begin position="19"/>
        <end position="264"/>
    </location>
</feature>
<dbReference type="PROSITE" id="PS00062">
    <property type="entry name" value="ALDOKETO_REDUCTASE_2"/>
    <property type="match status" value="1"/>
</dbReference>
<dbReference type="EMBL" id="JBANRG010000044">
    <property type="protein sequence ID" value="KAK7446273.1"/>
    <property type="molecule type" value="Genomic_DNA"/>
</dbReference>
<dbReference type="Gene3D" id="3.20.20.100">
    <property type="entry name" value="NADP-dependent oxidoreductase domain"/>
    <property type="match status" value="1"/>
</dbReference>
<dbReference type="PRINTS" id="PR00069">
    <property type="entry name" value="ALDKETRDTASE"/>
</dbReference>
<evidence type="ECO:0000313" key="2">
    <source>
        <dbReference type="EMBL" id="KAK7436852.1"/>
    </source>
</evidence>
<protein>
    <recommendedName>
        <fullName evidence="1">NADP-dependent oxidoreductase domain-containing protein</fullName>
    </recommendedName>
</protein>
<reference evidence="2 4" key="1">
    <citation type="submission" date="2024-01" db="EMBL/GenBank/DDBJ databases">
        <title>A draft genome for the cacao thread blight pathogen Marasmiellus scandens.</title>
        <authorList>
            <person name="Baruah I.K."/>
            <person name="Leung J."/>
            <person name="Bukari Y."/>
            <person name="Amoako-Attah I."/>
            <person name="Meinhardt L.W."/>
            <person name="Bailey B.A."/>
            <person name="Cohen S.P."/>
        </authorList>
    </citation>
    <scope>NUCLEOTIDE SEQUENCE [LARGE SCALE GENOMIC DNA]</scope>
    <source>
        <strain evidence="2 4">GH-19</strain>
    </source>
</reference>
<dbReference type="InterPro" id="IPR044494">
    <property type="entry name" value="AKR3C2/3"/>
</dbReference>
<dbReference type="InterPro" id="IPR020471">
    <property type="entry name" value="AKR"/>
</dbReference>
<dbReference type="CDD" id="cd19120">
    <property type="entry name" value="AKR_AKR3C2-3"/>
    <property type="match status" value="1"/>
</dbReference>
<evidence type="ECO:0000313" key="3">
    <source>
        <dbReference type="EMBL" id="KAK7446273.1"/>
    </source>
</evidence>
<proteinExistence type="predicted"/>
<dbReference type="PANTHER" id="PTHR11732">
    <property type="entry name" value="ALDO/KETO REDUCTASE"/>
    <property type="match status" value="1"/>
</dbReference>
<dbReference type="InterPro" id="IPR036812">
    <property type="entry name" value="NAD(P)_OxRdtase_dom_sf"/>
</dbReference>
<dbReference type="InterPro" id="IPR018170">
    <property type="entry name" value="Aldo/ket_reductase_CS"/>
</dbReference>
<dbReference type="SUPFAM" id="SSF51430">
    <property type="entry name" value="NAD(P)-linked oxidoreductase"/>
    <property type="match status" value="1"/>
</dbReference>
<gene>
    <name evidence="3" type="ORF">VKT23_014478</name>
    <name evidence="2" type="ORF">VKT23_018874</name>
</gene>
<sequence length="309" mass="33762">MPFDEVTLNDGNKMPTIAFGTGSKWKRQDVTSLVGQALESGFSHVDTAAVYETEQYVGEAIRESGLGRSEFFVTTKYANVVSKTIPEGIQRSLENLGLKQVDLYLIHFPMFVSDLQIAWKEMETVQAQGSAKSIGVSNFALKDLETIMMVANVTPAVNQISLNPYNYAQMKPTIDYCKKHGIAVEAYSSLAPITRYPGGPVEAPLKAAAERLGITPVQAIFLWLRSKNVIIVTTTSKKEHMEEYLAVGDLGPLTEEEVAAIDEAGAKGPPSQVSVALRRGYDRATSSPSKALLTLAAASFMMYQGLRLW</sequence>
<evidence type="ECO:0000259" key="1">
    <source>
        <dbReference type="Pfam" id="PF00248"/>
    </source>
</evidence>
<dbReference type="PIRSF" id="PIRSF000097">
    <property type="entry name" value="AKR"/>
    <property type="match status" value="1"/>
</dbReference>
<organism evidence="2 4">
    <name type="scientific">Marasmiellus scandens</name>
    <dbReference type="NCBI Taxonomy" id="2682957"/>
    <lineage>
        <taxon>Eukaryota</taxon>
        <taxon>Fungi</taxon>
        <taxon>Dikarya</taxon>
        <taxon>Basidiomycota</taxon>
        <taxon>Agaricomycotina</taxon>
        <taxon>Agaricomycetes</taxon>
        <taxon>Agaricomycetidae</taxon>
        <taxon>Agaricales</taxon>
        <taxon>Marasmiineae</taxon>
        <taxon>Omphalotaceae</taxon>
        <taxon>Marasmiellus</taxon>
    </lineage>
</organism>
<keyword evidence="4" id="KW-1185">Reference proteome</keyword>
<evidence type="ECO:0000313" key="4">
    <source>
        <dbReference type="Proteomes" id="UP001498398"/>
    </source>
</evidence>
<accession>A0ABR1IQS5</accession>